<reference evidence="2 3" key="1">
    <citation type="submission" date="2014-06" db="EMBL/GenBank/DDBJ databases">
        <title>Evolutionary Origins and Diversification of the Mycorrhizal Mutualists.</title>
        <authorList>
            <consortium name="DOE Joint Genome Institute"/>
            <consortium name="Mycorrhizal Genomics Consortium"/>
            <person name="Kohler A."/>
            <person name="Kuo A."/>
            <person name="Nagy L.G."/>
            <person name="Floudas D."/>
            <person name="Copeland A."/>
            <person name="Barry K.W."/>
            <person name="Cichocki N."/>
            <person name="Veneault-Fourrey C."/>
            <person name="LaButti K."/>
            <person name="Lindquist E.A."/>
            <person name="Lipzen A."/>
            <person name="Lundell T."/>
            <person name="Morin E."/>
            <person name="Murat C."/>
            <person name="Riley R."/>
            <person name="Ohm R."/>
            <person name="Sun H."/>
            <person name="Tunlid A."/>
            <person name="Henrissat B."/>
            <person name="Grigoriev I.V."/>
            <person name="Hibbett D.S."/>
            <person name="Martin F."/>
        </authorList>
    </citation>
    <scope>NUCLEOTIDE SEQUENCE [LARGE SCALE GENOMIC DNA]</scope>
    <source>
        <strain evidence="2 3">SS14</strain>
    </source>
</reference>
<evidence type="ECO:0000313" key="3">
    <source>
        <dbReference type="Proteomes" id="UP000054279"/>
    </source>
</evidence>
<gene>
    <name evidence="2" type="ORF">M422DRAFT_274669</name>
</gene>
<dbReference type="AlphaFoldDB" id="A0A0C9U5Z2"/>
<organism evidence="2 3">
    <name type="scientific">Sphaerobolus stellatus (strain SS14)</name>
    <dbReference type="NCBI Taxonomy" id="990650"/>
    <lineage>
        <taxon>Eukaryota</taxon>
        <taxon>Fungi</taxon>
        <taxon>Dikarya</taxon>
        <taxon>Basidiomycota</taxon>
        <taxon>Agaricomycotina</taxon>
        <taxon>Agaricomycetes</taxon>
        <taxon>Phallomycetidae</taxon>
        <taxon>Geastrales</taxon>
        <taxon>Sphaerobolaceae</taxon>
        <taxon>Sphaerobolus</taxon>
    </lineage>
</organism>
<feature type="chain" id="PRO_5002204036" evidence="1">
    <location>
        <begin position="20"/>
        <end position="54"/>
    </location>
</feature>
<dbReference type="Proteomes" id="UP000054279">
    <property type="component" value="Unassembled WGS sequence"/>
</dbReference>
<sequence length="54" mass="5804">MRFNFLALRIASVLVTVYAAPQAVSSGPQICVTCRNFVVNSANFIALAMSLVVE</sequence>
<proteinExistence type="predicted"/>
<keyword evidence="1" id="KW-0732">Signal</keyword>
<keyword evidence="3" id="KW-1185">Reference proteome</keyword>
<feature type="signal peptide" evidence="1">
    <location>
        <begin position="1"/>
        <end position="19"/>
    </location>
</feature>
<dbReference type="EMBL" id="KN837481">
    <property type="protein sequence ID" value="KIJ24522.1"/>
    <property type="molecule type" value="Genomic_DNA"/>
</dbReference>
<name>A0A0C9U5Z2_SPHS4</name>
<protein>
    <submittedName>
        <fullName evidence="2">Uncharacterized protein</fullName>
    </submittedName>
</protein>
<evidence type="ECO:0000313" key="2">
    <source>
        <dbReference type="EMBL" id="KIJ24522.1"/>
    </source>
</evidence>
<dbReference type="HOGENOM" id="CLU_3051935_0_0_1"/>
<accession>A0A0C9U5Z2</accession>
<evidence type="ECO:0000256" key="1">
    <source>
        <dbReference type="SAM" id="SignalP"/>
    </source>
</evidence>